<accession>A0A0J8B074</accession>
<feature type="region of interest" description="Disordered" evidence="6">
    <location>
        <begin position="1"/>
        <end position="27"/>
    </location>
</feature>
<feature type="non-terminal residue" evidence="8">
    <location>
        <position position="316"/>
    </location>
</feature>
<dbReference type="Pfam" id="PF07651">
    <property type="entry name" value="ANTH"/>
    <property type="match status" value="1"/>
</dbReference>
<evidence type="ECO:0000256" key="3">
    <source>
        <dbReference type="ARBA" id="ARBA00023034"/>
    </source>
</evidence>
<dbReference type="InterPro" id="IPR030224">
    <property type="entry name" value="Sla2_fam"/>
</dbReference>
<dbReference type="Proteomes" id="UP000035740">
    <property type="component" value="Unassembled WGS sequence"/>
</dbReference>
<dbReference type="GO" id="GO:0006897">
    <property type="term" value="P:endocytosis"/>
    <property type="evidence" value="ECO:0007669"/>
    <property type="project" value="InterPro"/>
</dbReference>
<dbReference type="SMART" id="SM00273">
    <property type="entry name" value="ENTH"/>
    <property type="match status" value="1"/>
</dbReference>
<evidence type="ECO:0000313" key="8">
    <source>
        <dbReference type="EMBL" id="KMS94376.1"/>
    </source>
</evidence>
<evidence type="ECO:0000313" key="9">
    <source>
        <dbReference type="Proteomes" id="UP000035740"/>
    </source>
</evidence>
<dbReference type="PROSITE" id="PS50942">
    <property type="entry name" value="ENTH"/>
    <property type="match status" value="1"/>
</dbReference>
<keyword evidence="5" id="KW-1133">Transmembrane helix</keyword>
<feature type="transmembrane region" description="Helical" evidence="5">
    <location>
        <begin position="243"/>
        <end position="263"/>
    </location>
</feature>
<keyword evidence="9" id="KW-1185">Reference proteome</keyword>
<protein>
    <recommendedName>
        <fullName evidence="7">ENTH domain-containing protein</fullName>
    </recommendedName>
</protein>
<evidence type="ECO:0000256" key="6">
    <source>
        <dbReference type="SAM" id="MobiDB-lite"/>
    </source>
</evidence>
<proteinExistence type="predicted"/>
<dbReference type="GO" id="GO:0035615">
    <property type="term" value="F:clathrin adaptor activity"/>
    <property type="evidence" value="ECO:0007669"/>
    <property type="project" value="TreeGrafter"/>
</dbReference>
<name>A0A0J8B074_BETVV</name>
<dbReference type="InterPro" id="IPR008942">
    <property type="entry name" value="ENTH_VHS"/>
</dbReference>
<feature type="compositionally biased region" description="Low complexity" evidence="6">
    <location>
        <begin position="15"/>
        <end position="24"/>
    </location>
</feature>
<sequence length="316" mass="36020">HYWGHNFHQSQDIHSNPSSNPSSPRTQSLSKVAADVTRWASKALVLKLVPPKAKYVRRLVILAWERQGAPSSEVLPALFDFLLKQPVFNNGVAAYKSLQLIHRLMQEGPASLTSELMQHRSFLLTIAERWQIQQTEIDPWLSQTLVAYALLLEQRLLFLRESFVFECNFSMSTYLLEARQNHYSGFRVDFWFARCFDVVQKMLELGLQLIACGFLAMGISGIGPTKQHLLFRESILVPVLDDLFGIFSTVNFLLGIIMDCCSLHRTDVSDTKRLYDSFFSRFQALMHRASKSALVSILQGFPELPKTVTELSMNTS</sequence>
<dbReference type="GO" id="GO:0032051">
    <property type="term" value="F:clathrin light chain binding"/>
    <property type="evidence" value="ECO:0007669"/>
    <property type="project" value="TreeGrafter"/>
</dbReference>
<dbReference type="OrthoDB" id="10262320at2759"/>
<comment type="caution">
    <text evidence="5">Lacks conserved residue(s) required for the propagation of feature annotation.</text>
</comment>
<feature type="transmembrane region" description="Helical" evidence="5">
    <location>
        <begin position="202"/>
        <end position="223"/>
    </location>
</feature>
<dbReference type="GO" id="GO:0043325">
    <property type="term" value="F:phosphatidylinositol-3,4-bisphosphate binding"/>
    <property type="evidence" value="ECO:0007669"/>
    <property type="project" value="TreeGrafter"/>
</dbReference>
<dbReference type="GO" id="GO:0080025">
    <property type="term" value="F:phosphatidylinositol-3,5-bisphosphate binding"/>
    <property type="evidence" value="ECO:0007669"/>
    <property type="project" value="TreeGrafter"/>
</dbReference>
<dbReference type="GO" id="GO:0030864">
    <property type="term" value="C:cortical actin cytoskeleton"/>
    <property type="evidence" value="ECO:0007669"/>
    <property type="project" value="TreeGrafter"/>
</dbReference>
<dbReference type="PANTHER" id="PTHR10407">
    <property type="entry name" value="HUNTINGTIN INTERACTING PROTEIN 1"/>
    <property type="match status" value="1"/>
</dbReference>
<dbReference type="GO" id="GO:0030136">
    <property type="term" value="C:clathrin-coated vesicle"/>
    <property type="evidence" value="ECO:0007669"/>
    <property type="project" value="UniProtKB-SubCell"/>
</dbReference>
<evidence type="ECO:0000259" key="7">
    <source>
        <dbReference type="PROSITE" id="PS50942"/>
    </source>
</evidence>
<comment type="subcellular location">
    <subcellularLocation>
        <location evidence="1">Cytoplasmic vesicle</location>
        <location evidence="1">Clathrin-coated vesicle</location>
    </subcellularLocation>
    <subcellularLocation>
        <location evidence="2">Golgi apparatus</location>
    </subcellularLocation>
</comment>
<feature type="non-terminal residue" evidence="8">
    <location>
        <position position="1"/>
    </location>
</feature>
<evidence type="ECO:0000256" key="5">
    <source>
        <dbReference type="PROSITE-ProRule" id="PRU00243"/>
    </source>
</evidence>
<keyword evidence="4" id="KW-0968">Cytoplasmic vesicle</keyword>
<keyword evidence="3" id="KW-0333">Golgi apparatus</keyword>
<keyword evidence="5" id="KW-0812">Transmembrane</keyword>
<reference evidence="8 9" key="1">
    <citation type="journal article" date="2014" name="Nature">
        <title>The genome of the recently domesticated crop plant sugar beet (Beta vulgaris).</title>
        <authorList>
            <person name="Dohm J.C."/>
            <person name="Minoche A.E."/>
            <person name="Holtgrawe D."/>
            <person name="Capella-Gutierrez S."/>
            <person name="Zakrzewski F."/>
            <person name="Tafer H."/>
            <person name="Rupp O."/>
            <person name="Sorensen T.R."/>
            <person name="Stracke R."/>
            <person name="Reinhardt R."/>
            <person name="Goesmann A."/>
            <person name="Kraft T."/>
            <person name="Schulz B."/>
            <person name="Stadler P.F."/>
            <person name="Schmidt T."/>
            <person name="Gabaldon T."/>
            <person name="Lehrach H."/>
            <person name="Weisshaar B."/>
            <person name="Himmelbauer H."/>
        </authorList>
    </citation>
    <scope>NUCLEOTIDE SEQUENCE [LARGE SCALE GENOMIC DNA]</scope>
    <source>
        <tissue evidence="8">Taproot</tissue>
    </source>
</reference>
<feature type="domain" description="ENTH" evidence="7">
    <location>
        <begin position="28"/>
        <end position="166"/>
    </location>
</feature>
<dbReference type="GO" id="GO:0005794">
    <property type="term" value="C:Golgi apparatus"/>
    <property type="evidence" value="ECO:0007669"/>
    <property type="project" value="UniProtKB-SubCell"/>
</dbReference>
<dbReference type="InterPro" id="IPR011417">
    <property type="entry name" value="ANTH_dom"/>
</dbReference>
<dbReference type="Gene3D" id="1.25.40.90">
    <property type="match status" value="1"/>
</dbReference>
<dbReference type="GO" id="GO:0007015">
    <property type="term" value="P:actin filament organization"/>
    <property type="evidence" value="ECO:0007669"/>
    <property type="project" value="TreeGrafter"/>
</dbReference>
<keyword evidence="5" id="KW-0472">Membrane</keyword>
<dbReference type="EMBL" id="KQ093866">
    <property type="protein sequence ID" value="KMS94376.1"/>
    <property type="molecule type" value="Genomic_DNA"/>
</dbReference>
<evidence type="ECO:0000256" key="2">
    <source>
        <dbReference type="ARBA" id="ARBA00004555"/>
    </source>
</evidence>
<dbReference type="GO" id="GO:0051015">
    <property type="term" value="F:actin filament binding"/>
    <property type="evidence" value="ECO:0007669"/>
    <property type="project" value="TreeGrafter"/>
</dbReference>
<dbReference type="InterPro" id="IPR013809">
    <property type="entry name" value="ENTH"/>
</dbReference>
<dbReference type="AlphaFoldDB" id="A0A0J8B074"/>
<dbReference type="PANTHER" id="PTHR10407:SF15">
    <property type="entry name" value="HUNTINGTIN INTERACTING PROTEIN 1"/>
    <property type="match status" value="1"/>
</dbReference>
<evidence type="ECO:0000256" key="4">
    <source>
        <dbReference type="ARBA" id="ARBA00023329"/>
    </source>
</evidence>
<gene>
    <name evidence="8" type="ORF">BVRB_022030</name>
</gene>
<dbReference type="SUPFAM" id="SSF48464">
    <property type="entry name" value="ENTH/VHS domain"/>
    <property type="match status" value="1"/>
</dbReference>
<organism evidence="8 9">
    <name type="scientific">Beta vulgaris subsp. vulgaris</name>
    <name type="common">Beet</name>
    <dbReference type="NCBI Taxonomy" id="3555"/>
    <lineage>
        <taxon>Eukaryota</taxon>
        <taxon>Viridiplantae</taxon>
        <taxon>Streptophyta</taxon>
        <taxon>Embryophyta</taxon>
        <taxon>Tracheophyta</taxon>
        <taxon>Spermatophyta</taxon>
        <taxon>Magnoliopsida</taxon>
        <taxon>eudicotyledons</taxon>
        <taxon>Gunneridae</taxon>
        <taxon>Pentapetalae</taxon>
        <taxon>Caryophyllales</taxon>
        <taxon>Chenopodiaceae</taxon>
        <taxon>Betoideae</taxon>
        <taxon>Beta</taxon>
    </lineage>
</organism>
<dbReference type="GO" id="GO:0048268">
    <property type="term" value="P:clathrin coat assembly"/>
    <property type="evidence" value="ECO:0007669"/>
    <property type="project" value="TreeGrafter"/>
</dbReference>
<evidence type="ECO:0000256" key="1">
    <source>
        <dbReference type="ARBA" id="ARBA00004132"/>
    </source>
</evidence>